<dbReference type="InterPro" id="IPR035959">
    <property type="entry name" value="RutC-like_sf"/>
</dbReference>
<keyword evidence="3" id="KW-1185">Reference proteome</keyword>
<dbReference type="PANTHER" id="PTHR11803:SF59">
    <property type="entry name" value="ENDORIBONUCLEASE"/>
    <property type="match status" value="1"/>
</dbReference>
<comment type="caution">
    <text evidence="2">The sequence shown here is derived from an EMBL/GenBank/DDBJ whole genome shotgun (WGS) entry which is preliminary data.</text>
</comment>
<dbReference type="EMBL" id="JABEVQ010000003">
    <property type="protein sequence ID" value="NWN91107.1"/>
    <property type="molecule type" value="Genomic_DNA"/>
</dbReference>
<dbReference type="Gene3D" id="3.30.1330.40">
    <property type="entry name" value="RutC-like"/>
    <property type="match status" value="1"/>
</dbReference>
<dbReference type="Pfam" id="PF01042">
    <property type="entry name" value="Ribonuc_L-PSP"/>
    <property type="match status" value="1"/>
</dbReference>
<evidence type="ECO:0000313" key="2">
    <source>
        <dbReference type="EMBL" id="NWN91107.1"/>
    </source>
</evidence>
<sequence length="170" mass="18212">MRKFVSQIVIATVLGGAAAAASAETRSGDQELIRHALPDSDFPISLAVEVPANKSVVHLSGQVPVVVNEDAEPDTQAAYGTMEEQATSALQAIEKTLESLNLTMGDVYRMQVFLVAEDGKVDFSGFMNGYTKFFGTEEQPNLPVRSAVEVAALANPGWLIEIEVSAVRNE</sequence>
<dbReference type="GO" id="GO:0019239">
    <property type="term" value="F:deaminase activity"/>
    <property type="evidence" value="ECO:0007669"/>
    <property type="project" value="TreeGrafter"/>
</dbReference>
<comment type="similarity">
    <text evidence="1">Belongs to the RutC family.</text>
</comment>
<dbReference type="CDD" id="cd06151">
    <property type="entry name" value="YjgF_YER057c_UK114_like_3"/>
    <property type="match status" value="1"/>
</dbReference>
<dbReference type="SUPFAM" id="SSF55298">
    <property type="entry name" value="YjgF-like"/>
    <property type="match status" value="1"/>
</dbReference>
<name>A0A851HQ95_9GAMM</name>
<dbReference type="PANTHER" id="PTHR11803">
    <property type="entry name" value="2-IMINOBUTANOATE/2-IMINOPROPANOATE DEAMINASE RIDA"/>
    <property type="match status" value="1"/>
</dbReference>
<evidence type="ECO:0000256" key="1">
    <source>
        <dbReference type="ARBA" id="ARBA00010552"/>
    </source>
</evidence>
<dbReference type="InterPro" id="IPR019897">
    <property type="entry name" value="RidA_CS"/>
</dbReference>
<dbReference type="PROSITE" id="PS01094">
    <property type="entry name" value="UPF0076"/>
    <property type="match status" value="1"/>
</dbReference>
<gene>
    <name evidence="2" type="ORF">HLV39_06345</name>
</gene>
<protein>
    <submittedName>
        <fullName evidence="2">Uncharacterized protein</fullName>
    </submittedName>
</protein>
<dbReference type="GO" id="GO:0005829">
    <property type="term" value="C:cytosol"/>
    <property type="evidence" value="ECO:0007669"/>
    <property type="project" value="TreeGrafter"/>
</dbReference>
<dbReference type="AlphaFoldDB" id="A0A851HQ95"/>
<evidence type="ECO:0000313" key="3">
    <source>
        <dbReference type="Proteomes" id="UP000536442"/>
    </source>
</evidence>
<dbReference type="InterPro" id="IPR006175">
    <property type="entry name" value="YjgF/YER057c/UK114"/>
</dbReference>
<reference evidence="2 3" key="1">
    <citation type="submission" date="2020-03" db="EMBL/GenBank/DDBJ databases">
        <title>Metagenomic, metatranscriptomic, and metabolomic analyses revealed the key microbes and metabolic features during the fermentation of ganjang, Korean traditional soy sauce.</title>
        <authorList>
            <person name="Chun B.H."/>
            <person name="Jeon C.O."/>
        </authorList>
    </citation>
    <scope>NUCLEOTIDE SEQUENCE [LARGE SCALE GENOMIC DNA]</scope>
    <source>
        <strain evidence="2 3">KG14</strain>
    </source>
</reference>
<accession>A0A851HQ95</accession>
<dbReference type="Proteomes" id="UP000536442">
    <property type="component" value="Unassembled WGS sequence"/>
</dbReference>
<proteinExistence type="inferred from homology"/>
<organism evidence="2 3">
    <name type="scientific">Marinobacter adhaerens</name>
    <dbReference type="NCBI Taxonomy" id="1033846"/>
    <lineage>
        <taxon>Bacteria</taxon>
        <taxon>Pseudomonadati</taxon>
        <taxon>Pseudomonadota</taxon>
        <taxon>Gammaproteobacteria</taxon>
        <taxon>Pseudomonadales</taxon>
        <taxon>Marinobacteraceae</taxon>
        <taxon>Marinobacter</taxon>
    </lineage>
</organism>